<keyword evidence="1" id="KW-0472">Membrane</keyword>
<organism evidence="2 3">
    <name type="scientific">Glossina palpalis gambiensis</name>
    <dbReference type="NCBI Taxonomy" id="67801"/>
    <lineage>
        <taxon>Eukaryota</taxon>
        <taxon>Metazoa</taxon>
        <taxon>Ecdysozoa</taxon>
        <taxon>Arthropoda</taxon>
        <taxon>Hexapoda</taxon>
        <taxon>Insecta</taxon>
        <taxon>Pterygota</taxon>
        <taxon>Neoptera</taxon>
        <taxon>Endopterygota</taxon>
        <taxon>Diptera</taxon>
        <taxon>Brachycera</taxon>
        <taxon>Muscomorpha</taxon>
        <taxon>Hippoboscoidea</taxon>
        <taxon>Glossinidae</taxon>
        <taxon>Glossina</taxon>
    </lineage>
</organism>
<keyword evidence="1" id="KW-0812">Transmembrane</keyword>
<accession>A0A1B0B1U2</accession>
<sequence length="84" mass="9958">MTLTLLIIFEALQDIEERFVCLFIAFIIMVEVDRIFDGNPSQNETHSNDPFAWLGDKYQFPALHLLRIYLVYLNVFLFPILFML</sequence>
<reference evidence="3" key="1">
    <citation type="submission" date="2015-01" db="EMBL/GenBank/DDBJ databases">
        <authorList>
            <person name="Aksoy S."/>
            <person name="Warren W."/>
            <person name="Wilson R.K."/>
        </authorList>
    </citation>
    <scope>NUCLEOTIDE SEQUENCE [LARGE SCALE GENOMIC DNA]</scope>
    <source>
        <strain evidence="3">IAEA</strain>
    </source>
</reference>
<dbReference type="AlphaFoldDB" id="A0A1B0B1U2"/>
<dbReference type="VEuPathDB" id="VectorBase:GPPI016108"/>
<evidence type="ECO:0000313" key="3">
    <source>
        <dbReference type="Proteomes" id="UP000092460"/>
    </source>
</evidence>
<evidence type="ECO:0000313" key="2">
    <source>
        <dbReference type="EnsemblMetazoa" id="GPPI016108-PA"/>
    </source>
</evidence>
<dbReference type="EnsemblMetazoa" id="GPPI016108-RA">
    <property type="protein sequence ID" value="GPPI016108-PA"/>
    <property type="gene ID" value="GPPI016108"/>
</dbReference>
<evidence type="ECO:0000256" key="1">
    <source>
        <dbReference type="SAM" id="Phobius"/>
    </source>
</evidence>
<name>A0A1B0B1U2_9MUSC</name>
<keyword evidence="1" id="KW-1133">Transmembrane helix</keyword>
<proteinExistence type="predicted"/>
<protein>
    <submittedName>
        <fullName evidence="2">Uncharacterized protein</fullName>
    </submittedName>
</protein>
<dbReference type="EMBL" id="JXJN01007296">
    <property type="status" value="NOT_ANNOTATED_CDS"/>
    <property type="molecule type" value="Genomic_DNA"/>
</dbReference>
<feature type="transmembrane region" description="Helical" evidence="1">
    <location>
        <begin position="62"/>
        <end position="82"/>
    </location>
</feature>
<keyword evidence="3" id="KW-1185">Reference proteome</keyword>
<reference evidence="2" key="2">
    <citation type="submission" date="2020-05" db="UniProtKB">
        <authorList>
            <consortium name="EnsemblMetazoa"/>
        </authorList>
    </citation>
    <scope>IDENTIFICATION</scope>
    <source>
        <strain evidence="2">IAEA</strain>
    </source>
</reference>
<dbReference type="Proteomes" id="UP000092460">
    <property type="component" value="Unassembled WGS sequence"/>
</dbReference>